<dbReference type="EMBL" id="BMNI01000001">
    <property type="protein sequence ID" value="GGO84541.1"/>
    <property type="molecule type" value="Genomic_DNA"/>
</dbReference>
<dbReference type="RefSeq" id="WP_188782076.1">
    <property type="nucleotide sequence ID" value="NZ_BMNI01000001.1"/>
</dbReference>
<evidence type="ECO:0000313" key="3">
    <source>
        <dbReference type="Proteomes" id="UP000655410"/>
    </source>
</evidence>
<keyword evidence="3" id="KW-1185">Reference proteome</keyword>
<gene>
    <name evidence="2" type="ORF">GCM10011584_02320</name>
</gene>
<organism evidence="2 3">
    <name type="scientific">Nocardioides phosphati</name>
    <dbReference type="NCBI Taxonomy" id="1867775"/>
    <lineage>
        <taxon>Bacteria</taxon>
        <taxon>Bacillati</taxon>
        <taxon>Actinomycetota</taxon>
        <taxon>Actinomycetes</taxon>
        <taxon>Propionibacteriales</taxon>
        <taxon>Nocardioidaceae</taxon>
        <taxon>Nocardioides</taxon>
    </lineage>
</organism>
<evidence type="ECO:0000313" key="2">
    <source>
        <dbReference type="EMBL" id="GGO84541.1"/>
    </source>
</evidence>
<feature type="transmembrane region" description="Helical" evidence="1">
    <location>
        <begin position="91"/>
        <end position="110"/>
    </location>
</feature>
<comment type="caution">
    <text evidence="2">The sequence shown here is derived from an EMBL/GenBank/DDBJ whole genome shotgun (WGS) entry which is preliminary data.</text>
</comment>
<feature type="transmembrane region" description="Helical" evidence="1">
    <location>
        <begin position="32"/>
        <end position="58"/>
    </location>
</feature>
<evidence type="ECO:0000256" key="1">
    <source>
        <dbReference type="SAM" id="Phobius"/>
    </source>
</evidence>
<keyword evidence="1" id="KW-0472">Membrane</keyword>
<accession>A0ABQ2N6C5</accession>
<keyword evidence="1" id="KW-0812">Transmembrane</keyword>
<name>A0ABQ2N6C5_9ACTN</name>
<keyword evidence="1" id="KW-1133">Transmembrane helix</keyword>
<protein>
    <submittedName>
        <fullName evidence="2">Uncharacterized protein</fullName>
    </submittedName>
</protein>
<sequence>MDTTQRRRRHLMDPGAPVRSVDDASLTRVQRWVMSSLVVVTIAHFAAGLLLAALALPVGATGGRLVLAAIAAILWLAGVAGARAIHGLSVVSPWLLVGLLLGAAGVAVVLA</sequence>
<proteinExistence type="predicted"/>
<reference evidence="3" key="1">
    <citation type="journal article" date="2019" name="Int. J. Syst. Evol. Microbiol.">
        <title>The Global Catalogue of Microorganisms (GCM) 10K type strain sequencing project: providing services to taxonomists for standard genome sequencing and annotation.</title>
        <authorList>
            <consortium name="The Broad Institute Genomics Platform"/>
            <consortium name="The Broad Institute Genome Sequencing Center for Infectious Disease"/>
            <person name="Wu L."/>
            <person name="Ma J."/>
        </authorList>
    </citation>
    <scope>NUCLEOTIDE SEQUENCE [LARGE SCALE GENOMIC DNA]</scope>
    <source>
        <strain evidence="3">CGMCC 4.7371</strain>
    </source>
</reference>
<dbReference type="Proteomes" id="UP000655410">
    <property type="component" value="Unassembled WGS sequence"/>
</dbReference>
<feature type="transmembrane region" description="Helical" evidence="1">
    <location>
        <begin position="65"/>
        <end position="85"/>
    </location>
</feature>